<dbReference type="KEGG" id="hdi:HDIA_3077"/>
<dbReference type="EMBL" id="LT960614">
    <property type="protein sequence ID" value="SON56618.1"/>
    <property type="molecule type" value="Genomic_DNA"/>
</dbReference>
<reference evidence="4" key="1">
    <citation type="submission" date="2017-09" db="EMBL/GenBank/DDBJ databases">
        <title>Genome sequence of Nannocystis excedens DSM 71.</title>
        <authorList>
            <person name="Blom J."/>
        </authorList>
    </citation>
    <scope>NUCLEOTIDE SEQUENCE [LARGE SCALE GENOMIC DNA]</scope>
    <source>
        <strain evidence="4">type strain: E19</strain>
    </source>
</reference>
<dbReference type="InterPro" id="IPR041916">
    <property type="entry name" value="Anti_sigma_zinc_sf"/>
</dbReference>
<accession>A0A2C9D8Z0</accession>
<keyword evidence="1 3" id="KW-0812">Transmembrane</keyword>
<dbReference type="InterPro" id="IPR027383">
    <property type="entry name" value="Znf_put"/>
</dbReference>
<evidence type="ECO:0000259" key="2">
    <source>
        <dbReference type="Pfam" id="PF13490"/>
    </source>
</evidence>
<feature type="transmembrane region" description="Helical" evidence="1">
    <location>
        <begin position="108"/>
        <end position="126"/>
    </location>
</feature>
<dbReference type="RefSeq" id="WP_099556973.1">
    <property type="nucleotide sequence ID" value="NZ_LT960614.1"/>
</dbReference>
<organism evidence="3 4">
    <name type="scientific">Hartmannibacter diazotrophicus</name>
    <dbReference type="NCBI Taxonomy" id="1482074"/>
    <lineage>
        <taxon>Bacteria</taxon>
        <taxon>Pseudomonadati</taxon>
        <taxon>Pseudomonadota</taxon>
        <taxon>Alphaproteobacteria</taxon>
        <taxon>Hyphomicrobiales</taxon>
        <taxon>Pleomorphomonadaceae</taxon>
        <taxon>Hartmannibacter</taxon>
    </lineage>
</organism>
<gene>
    <name evidence="3" type="ORF">HDIA_3077</name>
</gene>
<dbReference type="Proteomes" id="UP000223606">
    <property type="component" value="Chromosome 1"/>
</dbReference>
<feature type="domain" description="Putative zinc-finger" evidence="2">
    <location>
        <begin position="9"/>
        <end position="43"/>
    </location>
</feature>
<sequence length="267" mass="29583">MTNHLDKDCSDWDIAMQGAVDGMLDAVNLLAFENHLQECPACRADFVRTKAARSAIHQHAVRFPASPDLRRRVEAALVREGFATASLPFKDRPAWAAFARVAAFMRRWSLVPSLAALAAALFLFIAPPATDPGPQTDLVASHVRSLLANHLTDVATSDRHTVKPWFNGRIDFSPPVIDLAARGFPLVGGRLDYVHGRVVAALVYRRDRHVINLFVWPESGGMSHAGEHDGYNLVHWNEAGLTFWAVSDLNPVELKEFQEDFSEDAPK</sequence>
<name>A0A2C9D8Z0_9HYPH</name>
<keyword evidence="4" id="KW-1185">Reference proteome</keyword>
<protein>
    <submittedName>
        <fullName evidence="3">Putative transmembrane transcriptional regulator (Anti-sigma factor)</fullName>
    </submittedName>
</protein>
<dbReference type="AlphaFoldDB" id="A0A2C9D8Z0"/>
<proteinExistence type="predicted"/>
<dbReference type="Gene3D" id="1.10.10.1320">
    <property type="entry name" value="Anti-sigma factor, zinc-finger domain"/>
    <property type="match status" value="1"/>
</dbReference>
<keyword evidence="1" id="KW-0472">Membrane</keyword>
<evidence type="ECO:0000256" key="1">
    <source>
        <dbReference type="SAM" id="Phobius"/>
    </source>
</evidence>
<keyword evidence="1" id="KW-1133">Transmembrane helix</keyword>
<evidence type="ECO:0000313" key="4">
    <source>
        <dbReference type="Proteomes" id="UP000223606"/>
    </source>
</evidence>
<evidence type="ECO:0000313" key="3">
    <source>
        <dbReference type="EMBL" id="SON56618.1"/>
    </source>
</evidence>
<dbReference type="OrthoDB" id="7549755at2"/>
<dbReference type="Pfam" id="PF13490">
    <property type="entry name" value="zf-HC2"/>
    <property type="match status" value="1"/>
</dbReference>